<dbReference type="AlphaFoldDB" id="A0A7C3PIB1"/>
<dbReference type="EMBL" id="DSRU01000336">
    <property type="protein sequence ID" value="HFN00675.1"/>
    <property type="molecule type" value="Genomic_DNA"/>
</dbReference>
<protein>
    <submittedName>
        <fullName evidence="2">DUF3365 domain-containing protein</fullName>
    </submittedName>
</protein>
<accession>A0A7C3PIB1</accession>
<proteinExistence type="predicted"/>
<gene>
    <name evidence="2" type="ORF">ENR64_23570</name>
</gene>
<dbReference type="InterPro" id="IPR021796">
    <property type="entry name" value="Tll0287-like_dom"/>
</dbReference>
<evidence type="ECO:0000313" key="2">
    <source>
        <dbReference type="EMBL" id="HFN00675.1"/>
    </source>
</evidence>
<organism evidence="2">
    <name type="scientific">Oscillatoriales cyanobacterium SpSt-418</name>
    <dbReference type="NCBI Taxonomy" id="2282169"/>
    <lineage>
        <taxon>Bacteria</taxon>
        <taxon>Bacillati</taxon>
        <taxon>Cyanobacteriota</taxon>
        <taxon>Cyanophyceae</taxon>
        <taxon>Oscillatoriophycideae</taxon>
        <taxon>Oscillatoriales</taxon>
    </lineage>
</organism>
<comment type="caution">
    <text evidence="2">The sequence shown here is derived from an EMBL/GenBank/DDBJ whole genome shotgun (WGS) entry which is preliminary data.</text>
</comment>
<dbReference type="Pfam" id="PF11845">
    <property type="entry name" value="Tll0287-like"/>
    <property type="match status" value="1"/>
</dbReference>
<evidence type="ECO:0000259" key="1">
    <source>
        <dbReference type="Pfam" id="PF11845"/>
    </source>
</evidence>
<reference evidence="2" key="1">
    <citation type="journal article" date="2020" name="mSystems">
        <title>Genome- and Community-Level Interaction Insights into Carbon Utilization and Element Cycling Functions of Hydrothermarchaeota in Hydrothermal Sediment.</title>
        <authorList>
            <person name="Zhou Z."/>
            <person name="Liu Y."/>
            <person name="Xu W."/>
            <person name="Pan J."/>
            <person name="Luo Z.H."/>
            <person name="Li M."/>
        </authorList>
    </citation>
    <scope>NUCLEOTIDE SEQUENCE [LARGE SCALE GENOMIC DNA]</scope>
    <source>
        <strain evidence="2">SpSt-418</strain>
    </source>
</reference>
<sequence length="128" mass="15104">MPKWLTDVESQRTRTFQSAELAKAVQAIEVLDAMRTGLASTLEGKTEEPTVQTMKEVCRPFGMRVMELSQENGWQVKQIASKYRNPAYAPDGLKRHWQFRIDFNPKTEDTQNFRIEYTTAWLYNWRRK</sequence>
<feature type="domain" description="Tll0287-like" evidence="1">
    <location>
        <begin position="16"/>
        <end position="94"/>
    </location>
</feature>
<name>A0A7C3PIB1_9CYAN</name>